<sequence length="78" mass="8336">VQKGRPVVSAGSFSAESQRFVCETQANGSLNSADPGLVCVLRGQDCLPQIQVSSALPSDPEQTAFRWFMTPYACAAEE</sequence>
<organism evidence="1 2">
    <name type="scientific">Marmota monax</name>
    <name type="common">Woodchuck</name>
    <dbReference type="NCBI Taxonomy" id="9995"/>
    <lineage>
        <taxon>Eukaryota</taxon>
        <taxon>Metazoa</taxon>
        <taxon>Chordata</taxon>
        <taxon>Craniata</taxon>
        <taxon>Vertebrata</taxon>
        <taxon>Euteleostomi</taxon>
        <taxon>Mammalia</taxon>
        <taxon>Eutheria</taxon>
        <taxon>Euarchontoglires</taxon>
        <taxon>Glires</taxon>
        <taxon>Rodentia</taxon>
        <taxon>Sciuromorpha</taxon>
        <taxon>Sciuridae</taxon>
        <taxon>Xerinae</taxon>
        <taxon>Marmotini</taxon>
        <taxon>Marmota</taxon>
    </lineage>
</organism>
<proteinExistence type="predicted"/>
<reference evidence="1" key="1">
    <citation type="submission" date="2019-04" db="EMBL/GenBank/DDBJ databases">
        <authorList>
            <person name="Alioto T."/>
            <person name="Alioto T."/>
        </authorList>
    </citation>
    <scope>NUCLEOTIDE SEQUENCE [LARGE SCALE GENOMIC DNA]</scope>
</reference>
<accession>A0A5E4D0R1</accession>
<dbReference type="Proteomes" id="UP000335636">
    <property type="component" value="Unassembled WGS sequence"/>
</dbReference>
<feature type="non-terminal residue" evidence="1">
    <location>
        <position position="78"/>
    </location>
</feature>
<protein>
    <submittedName>
        <fullName evidence="1">Uncharacterized protein</fullName>
    </submittedName>
</protein>
<comment type="caution">
    <text evidence="1">The sequence shown here is derived from an EMBL/GenBank/DDBJ whole genome shotgun (WGS) entry which is preliminary data.</text>
</comment>
<keyword evidence="2" id="KW-1185">Reference proteome</keyword>
<name>A0A5E4D0R1_MARMO</name>
<dbReference type="EMBL" id="CABDUW010002684">
    <property type="protein sequence ID" value="VTJ87697.1"/>
    <property type="molecule type" value="Genomic_DNA"/>
</dbReference>
<feature type="non-terminal residue" evidence="1">
    <location>
        <position position="1"/>
    </location>
</feature>
<evidence type="ECO:0000313" key="2">
    <source>
        <dbReference type="Proteomes" id="UP000335636"/>
    </source>
</evidence>
<gene>
    <name evidence="1" type="ORF">MONAX_5E005223</name>
</gene>
<evidence type="ECO:0000313" key="1">
    <source>
        <dbReference type="EMBL" id="VTJ87697.1"/>
    </source>
</evidence>
<dbReference type="AlphaFoldDB" id="A0A5E4D0R1"/>